<gene>
    <name evidence="2" type="ORF">K402DRAFT_90583</name>
</gene>
<sequence length="160" mass="18338">MIPPIDIFLELQATQWAFATILSPVTREIEQASTEVWADAIKPPRRKRGRQRAPRGERPPTTTTALREEPKRIQERQMRRQAGTGPTTRKKARMSTVEKEIDPHFAEQWKKRWQATAISSQGATWRTKWEQTPLALYEGLPKHAATALFLLRSEIIGLTG</sequence>
<accession>A0A6G1GZD1</accession>
<keyword evidence="3" id="KW-1185">Reference proteome</keyword>
<dbReference type="Proteomes" id="UP000800041">
    <property type="component" value="Unassembled WGS sequence"/>
</dbReference>
<feature type="region of interest" description="Disordered" evidence="1">
    <location>
        <begin position="40"/>
        <end position="98"/>
    </location>
</feature>
<name>A0A6G1GZD1_9PEZI</name>
<evidence type="ECO:0000313" key="2">
    <source>
        <dbReference type="EMBL" id="KAF1986130.1"/>
    </source>
</evidence>
<feature type="compositionally biased region" description="Basic and acidic residues" evidence="1">
    <location>
        <begin position="66"/>
        <end position="78"/>
    </location>
</feature>
<dbReference type="OrthoDB" id="3261222at2759"/>
<organism evidence="2 3">
    <name type="scientific">Aulographum hederae CBS 113979</name>
    <dbReference type="NCBI Taxonomy" id="1176131"/>
    <lineage>
        <taxon>Eukaryota</taxon>
        <taxon>Fungi</taxon>
        <taxon>Dikarya</taxon>
        <taxon>Ascomycota</taxon>
        <taxon>Pezizomycotina</taxon>
        <taxon>Dothideomycetes</taxon>
        <taxon>Pleosporomycetidae</taxon>
        <taxon>Aulographales</taxon>
        <taxon>Aulographaceae</taxon>
    </lineage>
</organism>
<reference evidence="2" key="1">
    <citation type="journal article" date="2020" name="Stud. Mycol.">
        <title>101 Dothideomycetes genomes: a test case for predicting lifestyles and emergence of pathogens.</title>
        <authorList>
            <person name="Haridas S."/>
            <person name="Albert R."/>
            <person name="Binder M."/>
            <person name="Bloem J."/>
            <person name="Labutti K."/>
            <person name="Salamov A."/>
            <person name="Andreopoulos B."/>
            <person name="Baker S."/>
            <person name="Barry K."/>
            <person name="Bills G."/>
            <person name="Bluhm B."/>
            <person name="Cannon C."/>
            <person name="Castanera R."/>
            <person name="Culley D."/>
            <person name="Daum C."/>
            <person name="Ezra D."/>
            <person name="Gonzalez J."/>
            <person name="Henrissat B."/>
            <person name="Kuo A."/>
            <person name="Liang C."/>
            <person name="Lipzen A."/>
            <person name="Lutzoni F."/>
            <person name="Magnuson J."/>
            <person name="Mondo S."/>
            <person name="Nolan M."/>
            <person name="Ohm R."/>
            <person name="Pangilinan J."/>
            <person name="Park H.-J."/>
            <person name="Ramirez L."/>
            <person name="Alfaro M."/>
            <person name="Sun H."/>
            <person name="Tritt A."/>
            <person name="Yoshinaga Y."/>
            <person name="Zwiers L.-H."/>
            <person name="Turgeon B."/>
            <person name="Goodwin S."/>
            <person name="Spatafora J."/>
            <person name="Crous P."/>
            <person name="Grigoriev I."/>
        </authorList>
    </citation>
    <scope>NUCLEOTIDE SEQUENCE</scope>
    <source>
        <strain evidence="2">CBS 113979</strain>
    </source>
</reference>
<protein>
    <submittedName>
        <fullName evidence="2">Uncharacterized protein</fullName>
    </submittedName>
</protein>
<proteinExistence type="predicted"/>
<evidence type="ECO:0000256" key="1">
    <source>
        <dbReference type="SAM" id="MobiDB-lite"/>
    </source>
</evidence>
<evidence type="ECO:0000313" key="3">
    <source>
        <dbReference type="Proteomes" id="UP000800041"/>
    </source>
</evidence>
<dbReference type="AlphaFoldDB" id="A0A6G1GZD1"/>
<feature type="compositionally biased region" description="Basic residues" evidence="1">
    <location>
        <begin position="43"/>
        <end position="53"/>
    </location>
</feature>
<dbReference type="EMBL" id="ML977158">
    <property type="protein sequence ID" value="KAF1986130.1"/>
    <property type="molecule type" value="Genomic_DNA"/>
</dbReference>